<evidence type="ECO:0000256" key="6">
    <source>
        <dbReference type="HAMAP-Rule" id="MF_01161"/>
    </source>
</evidence>
<evidence type="ECO:0000313" key="8">
    <source>
        <dbReference type="EMBL" id="AGI66615.1"/>
    </source>
</evidence>
<dbReference type="SUPFAM" id="SSF52402">
    <property type="entry name" value="Adenine nucleotide alpha hydrolases-like"/>
    <property type="match status" value="1"/>
</dbReference>
<dbReference type="NCBIfam" id="TIGR02432">
    <property type="entry name" value="lysidine_TilS_N"/>
    <property type="match status" value="1"/>
</dbReference>
<evidence type="ECO:0000256" key="3">
    <source>
        <dbReference type="ARBA" id="ARBA00022741"/>
    </source>
</evidence>
<keyword evidence="3" id="KW-0547">Nucleotide-binding</keyword>
<name>M9RA38_9RHOB</name>
<evidence type="ECO:0000256" key="4">
    <source>
        <dbReference type="ARBA" id="ARBA00022840"/>
    </source>
</evidence>
<dbReference type="GO" id="GO:0006400">
    <property type="term" value="P:tRNA modification"/>
    <property type="evidence" value="ECO:0007669"/>
    <property type="project" value="UniProtKB-UniRule"/>
</dbReference>
<dbReference type="InterPro" id="IPR012094">
    <property type="entry name" value="tRNA_Ile_lys_synt"/>
</dbReference>
<comment type="subcellular location">
    <subcellularLocation>
        <location evidence="6">Cytoplasm</location>
    </subcellularLocation>
</comment>
<accession>M9RA38</accession>
<sequence length="387" mass="42363">MALLHMCIWWANLVGVTVEAVTVDHGLRAEAADEAAVVAAFCKDQGVSHSVLNWDGALAEGNVQAAAREARYALMAGWAKSRGIAHMMLGHTADDIAETFLMRLARTSGVDGLAAMDARFDRDGVKWARPLWEQPRAQLRNYLRRHDVGWVEDPSNEDLSQTRPKARKILNALAPLGIDVGTLKSTAAFLSSARSALQCWAADEARRVVTFEHGDVIIPTRSCPPVHTEIERRLQLAAIGYINGEGYPPRKMALNYLDVALLKQDRHTVAGCFVTKVDGGLRYSRELNAVEGPIVWSNRNVAKIWDGRWSLSEDQNHDRAGDLTIRALGDTMKDVPDWCESGLPRASLMASPAVFDGETLIAAPVAGLQNGFSARIVADFASFLLSR</sequence>
<dbReference type="CDD" id="cd01992">
    <property type="entry name" value="TilS_N"/>
    <property type="match status" value="1"/>
</dbReference>
<keyword evidence="6" id="KW-0963">Cytoplasm</keyword>
<dbReference type="EMBL" id="CP003740">
    <property type="protein sequence ID" value="AGI66615.1"/>
    <property type="molecule type" value="Genomic_DNA"/>
</dbReference>
<keyword evidence="2 6" id="KW-0819">tRNA processing</keyword>
<dbReference type="GO" id="GO:0005524">
    <property type="term" value="F:ATP binding"/>
    <property type="evidence" value="ECO:0007669"/>
    <property type="project" value="UniProtKB-KW"/>
</dbReference>
<keyword evidence="9" id="KW-1185">Reference proteome</keyword>
<dbReference type="HAMAP" id="MF_01161">
    <property type="entry name" value="tRNA_Ile_lys_synt"/>
    <property type="match status" value="1"/>
</dbReference>
<reference evidence="8 9" key="1">
    <citation type="journal article" date="2013" name="PLoS ONE">
        <title>Poles Apart: Arctic and Antarctic Octadecabacter strains Share High Genome Plasticity and a New Type of Xanthorhodopsin.</title>
        <authorList>
            <person name="Vollmers J."/>
            <person name="Voget S."/>
            <person name="Dietrich S."/>
            <person name="Gollnow K."/>
            <person name="Smits M."/>
            <person name="Meyer K."/>
            <person name="Brinkhoff T."/>
            <person name="Simon M."/>
            <person name="Daniel R."/>
        </authorList>
    </citation>
    <scope>NUCLEOTIDE SEQUENCE [LARGE SCALE GENOMIC DNA]</scope>
    <source>
        <strain evidence="8 9">307</strain>
    </source>
</reference>
<dbReference type="GO" id="GO:0032267">
    <property type="term" value="F:tRNA(Ile)-lysidine synthase activity"/>
    <property type="evidence" value="ECO:0007669"/>
    <property type="project" value="UniProtKB-EC"/>
</dbReference>
<dbReference type="GO" id="GO:0005737">
    <property type="term" value="C:cytoplasm"/>
    <property type="evidence" value="ECO:0007669"/>
    <property type="project" value="UniProtKB-SubCell"/>
</dbReference>
<dbReference type="Proteomes" id="UP000005307">
    <property type="component" value="Chromosome"/>
</dbReference>
<dbReference type="Gene3D" id="3.40.50.620">
    <property type="entry name" value="HUPs"/>
    <property type="match status" value="1"/>
</dbReference>
<evidence type="ECO:0000256" key="2">
    <source>
        <dbReference type="ARBA" id="ARBA00022694"/>
    </source>
</evidence>
<dbReference type="InterPro" id="IPR012795">
    <property type="entry name" value="tRNA_Ile_lys_synt_N"/>
</dbReference>
<comment type="caution">
    <text evidence="6">Lacks conserved residue(s) required for the propagation of feature annotation.</text>
</comment>
<evidence type="ECO:0000256" key="5">
    <source>
        <dbReference type="ARBA" id="ARBA00048539"/>
    </source>
</evidence>
<dbReference type="InterPro" id="IPR011063">
    <property type="entry name" value="TilS/TtcA_N"/>
</dbReference>
<dbReference type="Pfam" id="PF01171">
    <property type="entry name" value="ATP_bind_3"/>
    <property type="match status" value="1"/>
</dbReference>
<dbReference type="STRING" id="391626.OAN307_c08940"/>
<dbReference type="PANTHER" id="PTHR43033">
    <property type="entry name" value="TRNA(ILE)-LYSIDINE SYNTHASE-RELATED"/>
    <property type="match status" value="1"/>
</dbReference>
<proteinExistence type="inferred from homology"/>
<evidence type="ECO:0000313" key="9">
    <source>
        <dbReference type="Proteomes" id="UP000005307"/>
    </source>
</evidence>
<evidence type="ECO:0000256" key="1">
    <source>
        <dbReference type="ARBA" id="ARBA00022598"/>
    </source>
</evidence>
<dbReference type="AlphaFoldDB" id="M9RA38"/>
<dbReference type="PANTHER" id="PTHR43033:SF1">
    <property type="entry name" value="TRNA(ILE)-LYSIDINE SYNTHASE-RELATED"/>
    <property type="match status" value="1"/>
</dbReference>
<keyword evidence="1 6" id="KW-0436">Ligase</keyword>
<protein>
    <recommendedName>
        <fullName evidence="6">tRNA(Ile)-lysidine synthase</fullName>
        <ecNumber evidence="6">6.3.4.19</ecNumber>
    </recommendedName>
    <alternativeName>
        <fullName evidence="6">tRNA(Ile)-2-lysyl-cytidine synthase</fullName>
    </alternativeName>
    <alternativeName>
        <fullName evidence="6">tRNA(Ile)-lysidine synthetase</fullName>
    </alternativeName>
</protein>
<feature type="domain" description="tRNA(Ile)-lysidine/2-thiocytidine synthase N-terminal" evidence="7">
    <location>
        <begin position="1"/>
        <end position="168"/>
    </location>
</feature>
<dbReference type="eggNOG" id="COG0037">
    <property type="taxonomic scope" value="Bacteria"/>
</dbReference>
<gene>
    <name evidence="6" type="primary">tilS</name>
    <name evidence="8" type="ORF">OAN307_c08940</name>
</gene>
<dbReference type="HOGENOM" id="CLU_018869_3_2_5"/>
<evidence type="ECO:0000259" key="7">
    <source>
        <dbReference type="Pfam" id="PF01171"/>
    </source>
</evidence>
<keyword evidence="4" id="KW-0067">ATP-binding</keyword>
<comment type="similarity">
    <text evidence="6">Belongs to the tRNA(Ile)-lysidine synthase family.</text>
</comment>
<dbReference type="EC" id="6.3.4.19" evidence="6"/>
<dbReference type="InterPro" id="IPR014729">
    <property type="entry name" value="Rossmann-like_a/b/a_fold"/>
</dbReference>
<comment type="function">
    <text evidence="6">Ligates lysine onto the cytidine present at position 34 of the AUA codon-specific tRNA(Ile) that contains the anticodon CAU, in an ATP-dependent manner. Cytidine is converted to lysidine, thus changing the amino acid specificity of the tRNA from methionine to isoleucine.</text>
</comment>
<comment type="catalytic activity">
    <reaction evidence="5 6">
        <text>cytidine(34) in tRNA(Ile2) + L-lysine + ATP = lysidine(34) in tRNA(Ile2) + AMP + diphosphate + H(+)</text>
        <dbReference type="Rhea" id="RHEA:43744"/>
        <dbReference type="Rhea" id="RHEA-COMP:10625"/>
        <dbReference type="Rhea" id="RHEA-COMP:10670"/>
        <dbReference type="ChEBI" id="CHEBI:15378"/>
        <dbReference type="ChEBI" id="CHEBI:30616"/>
        <dbReference type="ChEBI" id="CHEBI:32551"/>
        <dbReference type="ChEBI" id="CHEBI:33019"/>
        <dbReference type="ChEBI" id="CHEBI:82748"/>
        <dbReference type="ChEBI" id="CHEBI:83665"/>
        <dbReference type="ChEBI" id="CHEBI:456215"/>
        <dbReference type="EC" id="6.3.4.19"/>
    </reaction>
</comment>
<dbReference type="KEGG" id="oat:OAN307_c08940"/>
<organism evidence="8 9">
    <name type="scientific">Octadecabacter antarcticus 307</name>
    <dbReference type="NCBI Taxonomy" id="391626"/>
    <lineage>
        <taxon>Bacteria</taxon>
        <taxon>Pseudomonadati</taxon>
        <taxon>Pseudomonadota</taxon>
        <taxon>Alphaproteobacteria</taxon>
        <taxon>Rhodobacterales</taxon>
        <taxon>Roseobacteraceae</taxon>
        <taxon>Octadecabacter</taxon>
    </lineage>
</organism>